<dbReference type="InterPro" id="IPR041307">
    <property type="entry name" value="WcbI"/>
</dbReference>
<reference evidence="3" key="1">
    <citation type="journal article" date="2019" name="Int. J. Syst. Evol. Microbiol.">
        <title>The Global Catalogue of Microorganisms (GCM) 10K type strain sequencing project: providing services to taxonomists for standard genome sequencing and annotation.</title>
        <authorList>
            <consortium name="The Broad Institute Genomics Platform"/>
            <consortium name="The Broad Institute Genome Sequencing Center for Infectious Disease"/>
            <person name="Wu L."/>
            <person name="Ma J."/>
        </authorList>
    </citation>
    <scope>NUCLEOTIDE SEQUENCE [LARGE SCALE GENOMIC DNA]</scope>
    <source>
        <strain evidence="3">JCM 16902</strain>
    </source>
</reference>
<evidence type="ECO:0000313" key="2">
    <source>
        <dbReference type="EMBL" id="GAA3615130.1"/>
    </source>
</evidence>
<dbReference type="Proteomes" id="UP001501074">
    <property type="component" value="Unassembled WGS sequence"/>
</dbReference>
<name>A0ABP6ZNB4_9ACTN</name>
<gene>
    <name evidence="2" type="ORF">GCM10022223_34250</name>
</gene>
<proteinExistence type="predicted"/>
<comment type="caution">
    <text evidence="2">The sequence shown here is derived from an EMBL/GenBank/DDBJ whole genome shotgun (WGS) entry which is preliminary data.</text>
</comment>
<evidence type="ECO:0000313" key="3">
    <source>
        <dbReference type="Proteomes" id="UP001501074"/>
    </source>
</evidence>
<dbReference type="Gene3D" id="3.40.50.12080">
    <property type="match status" value="1"/>
</dbReference>
<organism evidence="2 3">
    <name type="scientific">Kineosporia mesophila</name>
    <dbReference type="NCBI Taxonomy" id="566012"/>
    <lineage>
        <taxon>Bacteria</taxon>
        <taxon>Bacillati</taxon>
        <taxon>Actinomycetota</taxon>
        <taxon>Actinomycetes</taxon>
        <taxon>Kineosporiales</taxon>
        <taxon>Kineosporiaceae</taxon>
        <taxon>Kineosporia</taxon>
    </lineage>
</organism>
<dbReference type="EMBL" id="BAAAZO010000005">
    <property type="protein sequence ID" value="GAA3615130.1"/>
    <property type="molecule type" value="Genomic_DNA"/>
</dbReference>
<evidence type="ECO:0000259" key="1">
    <source>
        <dbReference type="Pfam" id="PF18588"/>
    </source>
</evidence>
<keyword evidence="3" id="KW-1185">Reference proteome</keyword>
<feature type="domain" description="Polysaccharide biosynthesis enzyme WcbI" evidence="1">
    <location>
        <begin position="27"/>
        <end position="221"/>
    </location>
</feature>
<accession>A0ABP6ZNB4</accession>
<sequence>MSEARMRHYGVFYGLDPLPDNDGRPLVLLHGNCQAESLRVLLGAPDSPVRTVRIPPAHELVHSDLPHLHRLIGSSDIIVSQPIRPAYRGLPLGTAEVIAMARPGCRLVMVPVIRYAALHPYQVIIRSAEAGEPPIVPYHDLRTLAEADGAGAVPPPPAAAVRAVRDISIRELRQRQQRHATIDVVDLLQEAGLDACHVINHPGNPVLRGVARKIFKKMNFHQAVPDPGRILLDSVHAPVAREVITALGLEGEETTGWRVHGQSVSDETIRTAHLDWYRRHPQVVRQGLQRHAETARLLLG</sequence>
<protein>
    <recommendedName>
        <fullName evidence="1">Polysaccharide biosynthesis enzyme WcbI domain-containing protein</fullName>
    </recommendedName>
</protein>
<dbReference type="Pfam" id="PF18588">
    <property type="entry name" value="WcbI"/>
    <property type="match status" value="1"/>
</dbReference>